<evidence type="ECO:0000256" key="10">
    <source>
        <dbReference type="ARBA" id="ARBA00023136"/>
    </source>
</evidence>
<sequence length="592" mass="65052">MAKKTEVESDDAIQVYRRLLGYAMPEWKIFLLSTVAMAIYALTDTGFAALMKPMLDGSFVEKDPDTIRLVPLLLIALFLARGVFGFISSYSMSWIGRKVVYTLRKQVFNHLLNLPSRFYDQHSTGELLSRLTYNTEQVAGASTNAVTIIIRDSLTILGLLAWMFYLNALLSLIFLTLGPVIVLLARVMSKRFRYISKSIQNSMQDVTNQAQEAISSQRVVKIFGGHEYEAAHFEKANKRNRQLAMKMVSASIINVQSVQLLAAFALSVIVYVATLDGMLDDISVGTFMSFMIAMMMLFSPIKRLTSVNATVQKGIAAAQNLFAFIDAPLENDSGDKTLAQAKGDITFSNIEFAYSKRKGQILKGIDLQVEAGKTVAFVGRSGSGKTTLVNLLPRFYELNSGSITVDGVDISEYKLSELRRQIALVGQEVTLFNDTIGNNIAYGALGDTTAETIREAAIAAHALEFIEALPDGFDTLVGEKGIMLSGGQRQRIAIARALLKDAPILILDEATSALDSESELHIQAALETLMENRTTLVIAHRLSTIESADRIIVLREGEIAESGNHDELIAQEGIYAALHSRQFSEESEAVEA</sequence>
<comment type="caution">
    <text evidence="14">The sequence shown here is derived from an EMBL/GenBank/DDBJ whole genome shotgun (WGS) entry which is preliminary data.</text>
</comment>
<evidence type="ECO:0000256" key="11">
    <source>
        <dbReference type="SAM" id="Phobius"/>
    </source>
</evidence>
<feature type="transmembrane region" description="Helical" evidence="11">
    <location>
        <begin position="162"/>
        <end position="185"/>
    </location>
</feature>
<dbReference type="OrthoDB" id="6336411at2"/>
<dbReference type="InterPro" id="IPR003593">
    <property type="entry name" value="AAA+_ATPase"/>
</dbReference>
<keyword evidence="4 11" id="KW-0812">Transmembrane</keyword>
<dbReference type="GO" id="GO:0034040">
    <property type="term" value="F:ATPase-coupled lipid transmembrane transporter activity"/>
    <property type="evidence" value="ECO:0007669"/>
    <property type="project" value="InterPro"/>
</dbReference>
<evidence type="ECO:0000256" key="3">
    <source>
        <dbReference type="ARBA" id="ARBA00022475"/>
    </source>
</evidence>
<evidence type="ECO:0000259" key="13">
    <source>
        <dbReference type="PROSITE" id="PS50929"/>
    </source>
</evidence>
<dbReference type="InterPro" id="IPR036640">
    <property type="entry name" value="ABC1_TM_sf"/>
</dbReference>
<dbReference type="InterPro" id="IPR017871">
    <property type="entry name" value="ABC_transporter-like_CS"/>
</dbReference>
<reference evidence="14 15" key="1">
    <citation type="submission" date="2016-11" db="EMBL/GenBank/DDBJ databases">
        <title>Mixed transmission modes and dynamic genome evolution in an obligate animal-bacterial symbiosis.</title>
        <authorList>
            <person name="Russell S.L."/>
            <person name="Corbett-Detig R.B."/>
            <person name="Cavanaugh C.M."/>
        </authorList>
    </citation>
    <scope>NUCLEOTIDE SEQUENCE [LARGE SCALE GENOMIC DNA]</scope>
    <source>
        <strain evidence="14">Sveles-Q1</strain>
    </source>
</reference>
<evidence type="ECO:0000256" key="2">
    <source>
        <dbReference type="ARBA" id="ARBA00022448"/>
    </source>
</evidence>
<dbReference type="PANTHER" id="PTHR43394:SF1">
    <property type="entry name" value="ATP-BINDING CASSETTE SUB-FAMILY B MEMBER 10, MITOCHONDRIAL"/>
    <property type="match status" value="1"/>
</dbReference>
<dbReference type="SUPFAM" id="SSF90123">
    <property type="entry name" value="ABC transporter transmembrane region"/>
    <property type="match status" value="1"/>
</dbReference>
<protein>
    <submittedName>
        <fullName evidence="14">Lipid A export permease/ATP-binding protein MsbA</fullName>
    </submittedName>
</protein>
<dbReference type="PROSITE" id="PS50929">
    <property type="entry name" value="ABC_TM1F"/>
    <property type="match status" value="1"/>
</dbReference>
<dbReference type="Gene3D" id="1.20.1560.10">
    <property type="entry name" value="ABC transporter type 1, transmembrane domain"/>
    <property type="match status" value="1"/>
</dbReference>
<dbReference type="InterPro" id="IPR011527">
    <property type="entry name" value="ABC1_TM_dom"/>
</dbReference>
<evidence type="ECO:0000256" key="9">
    <source>
        <dbReference type="ARBA" id="ARBA00023055"/>
    </source>
</evidence>
<feature type="transmembrane region" description="Helical" evidence="11">
    <location>
        <begin position="248"/>
        <end position="272"/>
    </location>
</feature>
<dbReference type="Gene3D" id="3.40.50.300">
    <property type="entry name" value="P-loop containing nucleotide triphosphate hydrolases"/>
    <property type="match status" value="1"/>
</dbReference>
<evidence type="ECO:0000313" key="15">
    <source>
        <dbReference type="Proteomes" id="UP000191110"/>
    </source>
</evidence>
<dbReference type="PROSITE" id="PS50893">
    <property type="entry name" value="ABC_TRANSPORTER_2"/>
    <property type="match status" value="1"/>
</dbReference>
<keyword evidence="15" id="KW-1185">Reference proteome</keyword>
<evidence type="ECO:0000256" key="5">
    <source>
        <dbReference type="ARBA" id="ARBA00022741"/>
    </source>
</evidence>
<keyword evidence="2" id="KW-0813">Transport</keyword>
<dbReference type="GO" id="GO:0016887">
    <property type="term" value="F:ATP hydrolysis activity"/>
    <property type="evidence" value="ECO:0007669"/>
    <property type="project" value="InterPro"/>
</dbReference>
<keyword evidence="8 11" id="KW-1133">Transmembrane helix</keyword>
<keyword evidence="10 11" id="KW-0472">Membrane</keyword>
<dbReference type="AlphaFoldDB" id="A0A1T2LAD6"/>
<evidence type="ECO:0000256" key="1">
    <source>
        <dbReference type="ARBA" id="ARBA00004651"/>
    </source>
</evidence>
<dbReference type="Pfam" id="PF00664">
    <property type="entry name" value="ABC_membrane"/>
    <property type="match status" value="1"/>
</dbReference>
<dbReference type="InterPro" id="IPR027417">
    <property type="entry name" value="P-loop_NTPase"/>
</dbReference>
<feature type="transmembrane region" description="Helical" evidence="11">
    <location>
        <begin position="278"/>
        <end position="298"/>
    </location>
</feature>
<evidence type="ECO:0000256" key="6">
    <source>
        <dbReference type="ARBA" id="ARBA00022840"/>
    </source>
</evidence>
<feature type="domain" description="ABC transmembrane type-1" evidence="13">
    <location>
        <begin position="31"/>
        <end position="313"/>
    </location>
</feature>
<dbReference type="PANTHER" id="PTHR43394">
    <property type="entry name" value="ATP-DEPENDENT PERMEASE MDL1, MITOCHONDRIAL"/>
    <property type="match status" value="1"/>
</dbReference>
<dbReference type="GO" id="GO:0005524">
    <property type="term" value="F:ATP binding"/>
    <property type="evidence" value="ECO:0007669"/>
    <property type="project" value="UniProtKB-KW"/>
</dbReference>
<keyword evidence="3" id="KW-1003">Cell membrane</keyword>
<dbReference type="InterPro" id="IPR011917">
    <property type="entry name" value="ABC_transpr_lipidA"/>
</dbReference>
<accession>A0A1T2LAD6</accession>
<dbReference type="PROSITE" id="PS00211">
    <property type="entry name" value="ABC_TRANSPORTER_1"/>
    <property type="match status" value="1"/>
</dbReference>
<dbReference type="Proteomes" id="UP000191110">
    <property type="component" value="Unassembled WGS sequence"/>
</dbReference>
<dbReference type="SUPFAM" id="SSF52540">
    <property type="entry name" value="P-loop containing nucleoside triphosphate hydrolases"/>
    <property type="match status" value="1"/>
</dbReference>
<dbReference type="InterPro" id="IPR003439">
    <property type="entry name" value="ABC_transporter-like_ATP-bd"/>
</dbReference>
<dbReference type="InterPro" id="IPR039421">
    <property type="entry name" value="Type_1_exporter"/>
</dbReference>
<evidence type="ECO:0000256" key="4">
    <source>
        <dbReference type="ARBA" id="ARBA00022692"/>
    </source>
</evidence>
<dbReference type="EMBL" id="MPRL01000003">
    <property type="protein sequence ID" value="OOZ42063.1"/>
    <property type="molecule type" value="Genomic_DNA"/>
</dbReference>
<dbReference type="FunFam" id="3.40.50.300:FF:000140">
    <property type="entry name" value="Lipid A export ATP-binding/permease protein MsbA"/>
    <property type="match status" value="1"/>
</dbReference>
<feature type="domain" description="ABC transporter" evidence="12">
    <location>
        <begin position="345"/>
        <end position="581"/>
    </location>
</feature>
<dbReference type="RefSeq" id="WP_078482342.1">
    <property type="nucleotide sequence ID" value="NZ_MPRL01000003.1"/>
</dbReference>
<keyword evidence="5" id="KW-0547">Nucleotide-binding</keyword>
<proteinExistence type="predicted"/>
<name>A0A1T2LAD6_9GAMM</name>
<keyword evidence="6 14" id="KW-0067">ATP-binding</keyword>
<feature type="transmembrane region" description="Helical" evidence="11">
    <location>
        <begin position="72"/>
        <end position="95"/>
    </location>
</feature>
<keyword evidence="9" id="KW-0445">Lipid transport</keyword>
<dbReference type="Pfam" id="PF00005">
    <property type="entry name" value="ABC_tran"/>
    <property type="match status" value="1"/>
</dbReference>
<dbReference type="GO" id="GO:0015421">
    <property type="term" value="F:ABC-type oligopeptide transporter activity"/>
    <property type="evidence" value="ECO:0007669"/>
    <property type="project" value="TreeGrafter"/>
</dbReference>
<dbReference type="CDD" id="cd18552">
    <property type="entry name" value="ABC_6TM_MsbA_like"/>
    <property type="match status" value="1"/>
</dbReference>
<dbReference type="NCBIfam" id="TIGR02203">
    <property type="entry name" value="MsbA_lipidA"/>
    <property type="match status" value="1"/>
</dbReference>
<feature type="transmembrane region" description="Helical" evidence="11">
    <location>
        <begin position="29"/>
        <end position="51"/>
    </location>
</feature>
<evidence type="ECO:0000256" key="8">
    <source>
        <dbReference type="ARBA" id="ARBA00022989"/>
    </source>
</evidence>
<evidence type="ECO:0000259" key="12">
    <source>
        <dbReference type="PROSITE" id="PS50893"/>
    </source>
</evidence>
<evidence type="ECO:0000313" key="14">
    <source>
        <dbReference type="EMBL" id="OOZ42063.1"/>
    </source>
</evidence>
<organism evidence="14 15">
    <name type="scientific">Solemya pervernicosa gill symbiont</name>
    <dbReference type="NCBI Taxonomy" id="642797"/>
    <lineage>
        <taxon>Bacteria</taxon>
        <taxon>Pseudomonadati</taxon>
        <taxon>Pseudomonadota</taxon>
        <taxon>Gammaproteobacteria</taxon>
        <taxon>sulfur-oxidizing symbionts</taxon>
    </lineage>
</organism>
<comment type="subcellular location">
    <subcellularLocation>
        <location evidence="1">Cell membrane</location>
        <topology evidence="1">Multi-pass membrane protein</topology>
    </subcellularLocation>
</comment>
<evidence type="ECO:0000256" key="7">
    <source>
        <dbReference type="ARBA" id="ARBA00022967"/>
    </source>
</evidence>
<keyword evidence="7" id="KW-1278">Translocase</keyword>
<dbReference type="GO" id="GO:0005886">
    <property type="term" value="C:plasma membrane"/>
    <property type="evidence" value="ECO:0007669"/>
    <property type="project" value="UniProtKB-SubCell"/>
</dbReference>
<dbReference type="SMART" id="SM00382">
    <property type="entry name" value="AAA"/>
    <property type="match status" value="1"/>
</dbReference>
<gene>
    <name evidence="14" type="ORF">BOW53_01655</name>
</gene>